<reference evidence="1" key="1">
    <citation type="journal article" date="2021" name="Proc. Natl. Acad. Sci. U.S.A.">
        <title>A Catalog of Tens of Thousands of Viruses from Human Metagenomes Reveals Hidden Associations with Chronic Diseases.</title>
        <authorList>
            <person name="Tisza M.J."/>
            <person name="Buck C.B."/>
        </authorList>
    </citation>
    <scope>NUCLEOTIDE SEQUENCE</scope>
    <source>
        <strain evidence="1">Ctnpt50</strain>
    </source>
</reference>
<accession>A0A8S5SE45</accession>
<dbReference type="EMBL" id="BK032577">
    <property type="protein sequence ID" value="DAF48970.1"/>
    <property type="molecule type" value="Genomic_DNA"/>
</dbReference>
<proteinExistence type="predicted"/>
<sequence>MLGMDIHLACCFGEKVYYISEIDNNQIGQELSEFKPVELVGCEDEEAGSPDALASRVVHEAVVKEFYVSQYSVSYGVYDEKKKYFFVLEPDEVYFTREEAEEAI</sequence>
<protein>
    <submittedName>
        <fullName evidence="1">Uncharacterized protein</fullName>
    </submittedName>
</protein>
<name>A0A8S5SE45_9CAUD</name>
<organism evidence="1">
    <name type="scientific">Siphoviridae sp. ctnpt50</name>
    <dbReference type="NCBI Taxonomy" id="2827941"/>
    <lineage>
        <taxon>Viruses</taxon>
        <taxon>Duplodnaviria</taxon>
        <taxon>Heunggongvirae</taxon>
        <taxon>Uroviricota</taxon>
        <taxon>Caudoviricetes</taxon>
    </lineage>
</organism>
<evidence type="ECO:0000313" key="1">
    <source>
        <dbReference type="EMBL" id="DAF48970.1"/>
    </source>
</evidence>